<dbReference type="InterPro" id="IPR014710">
    <property type="entry name" value="RmlC-like_jellyroll"/>
</dbReference>
<feature type="compositionally biased region" description="Polar residues" evidence="4">
    <location>
        <begin position="269"/>
        <end position="280"/>
    </location>
</feature>
<proteinExistence type="predicted"/>
<name>A0A7X0RR91_9BACL</name>
<reference evidence="6 7" key="1">
    <citation type="submission" date="2020-08" db="EMBL/GenBank/DDBJ databases">
        <title>Cohnella phylogeny.</title>
        <authorList>
            <person name="Dunlap C."/>
        </authorList>
    </citation>
    <scope>NUCLEOTIDE SEQUENCE [LARGE SCALE GENOMIC DNA]</scope>
    <source>
        <strain evidence="6 7">DSM 28246</strain>
    </source>
</reference>
<evidence type="ECO:0000313" key="6">
    <source>
        <dbReference type="EMBL" id="MBB6672198.1"/>
    </source>
</evidence>
<dbReference type="Gene3D" id="2.60.120.10">
    <property type="entry name" value="Jelly Rolls"/>
    <property type="match status" value="1"/>
</dbReference>
<evidence type="ECO:0000256" key="2">
    <source>
        <dbReference type="ARBA" id="ARBA00023125"/>
    </source>
</evidence>
<dbReference type="SUPFAM" id="SSF51215">
    <property type="entry name" value="Regulatory protein AraC"/>
    <property type="match status" value="1"/>
</dbReference>
<dbReference type="Gene3D" id="1.10.10.60">
    <property type="entry name" value="Homeodomain-like"/>
    <property type="match status" value="2"/>
</dbReference>
<feature type="domain" description="HTH araC/xylS-type" evidence="5">
    <location>
        <begin position="183"/>
        <end position="281"/>
    </location>
</feature>
<dbReference type="GO" id="GO:0043565">
    <property type="term" value="F:sequence-specific DNA binding"/>
    <property type="evidence" value="ECO:0007669"/>
    <property type="project" value="InterPro"/>
</dbReference>
<dbReference type="PROSITE" id="PS00041">
    <property type="entry name" value="HTH_ARAC_FAMILY_1"/>
    <property type="match status" value="1"/>
</dbReference>
<dbReference type="InterPro" id="IPR003313">
    <property type="entry name" value="AraC-bd"/>
</dbReference>
<evidence type="ECO:0000256" key="4">
    <source>
        <dbReference type="SAM" id="MobiDB-lite"/>
    </source>
</evidence>
<dbReference type="RefSeq" id="WP_185143667.1">
    <property type="nucleotide sequence ID" value="NZ_JACJVP010000025.1"/>
</dbReference>
<dbReference type="InterPro" id="IPR009057">
    <property type="entry name" value="Homeodomain-like_sf"/>
</dbReference>
<evidence type="ECO:0000256" key="3">
    <source>
        <dbReference type="ARBA" id="ARBA00023163"/>
    </source>
</evidence>
<evidence type="ECO:0000256" key="1">
    <source>
        <dbReference type="ARBA" id="ARBA00023015"/>
    </source>
</evidence>
<dbReference type="PANTHER" id="PTHR43280:SF28">
    <property type="entry name" value="HTH-TYPE TRANSCRIPTIONAL ACTIVATOR RHAS"/>
    <property type="match status" value="1"/>
</dbReference>
<feature type="region of interest" description="Disordered" evidence="4">
    <location>
        <begin position="269"/>
        <end position="290"/>
    </location>
</feature>
<dbReference type="AlphaFoldDB" id="A0A7X0RR91"/>
<dbReference type="PROSITE" id="PS01124">
    <property type="entry name" value="HTH_ARAC_FAMILY_2"/>
    <property type="match status" value="1"/>
</dbReference>
<keyword evidence="1" id="KW-0805">Transcription regulation</keyword>
<dbReference type="Pfam" id="PF12833">
    <property type="entry name" value="HTH_18"/>
    <property type="match status" value="1"/>
</dbReference>
<evidence type="ECO:0000259" key="5">
    <source>
        <dbReference type="PROSITE" id="PS01124"/>
    </source>
</evidence>
<keyword evidence="2" id="KW-0238">DNA-binding</keyword>
<accession>A0A7X0RR91</accession>
<gene>
    <name evidence="6" type="ORF">H7C19_16075</name>
</gene>
<organism evidence="6 7">
    <name type="scientific">Cohnella nanjingensis</name>
    <dbReference type="NCBI Taxonomy" id="1387779"/>
    <lineage>
        <taxon>Bacteria</taxon>
        <taxon>Bacillati</taxon>
        <taxon>Bacillota</taxon>
        <taxon>Bacilli</taxon>
        <taxon>Bacillales</taxon>
        <taxon>Paenibacillaceae</taxon>
        <taxon>Cohnella</taxon>
    </lineage>
</organism>
<keyword evidence="7" id="KW-1185">Reference proteome</keyword>
<keyword evidence="3" id="KW-0804">Transcription</keyword>
<dbReference type="InterPro" id="IPR037923">
    <property type="entry name" value="HTH-like"/>
</dbReference>
<dbReference type="InterPro" id="IPR018060">
    <property type="entry name" value="HTH_AraC"/>
</dbReference>
<protein>
    <submittedName>
        <fullName evidence="6">AraC family transcriptional regulator</fullName>
    </submittedName>
</protein>
<sequence length="290" mass="33188">MNINHLNTIPDDLACGEEAAFHVHYWGSIADHHAHSLHKHSFFECCYVTHGEGYYHENGAHYPLHEGDIFLSRPDTWHQIESPSGIGLAWVAFLMKEEGASPDMLRKYRQLADTDRILVSSATPSLTASLWQALWNAESAEVYNRPLLVPIAYSLILSFFQTFLEDTERKPALSKPQESILLHKARLFIHDNLSLRIKFKDLAEYSHISERHLSRLFKEELGISFSDYYRKVKIQKATALLESTDYTLEQISAATGFYSVHHFAKTFKQTTGTSPGQWRKTSLIPPKRQG</sequence>
<dbReference type="Pfam" id="PF02311">
    <property type="entry name" value="AraC_binding"/>
    <property type="match status" value="1"/>
</dbReference>
<dbReference type="GO" id="GO:0003700">
    <property type="term" value="F:DNA-binding transcription factor activity"/>
    <property type="evidence" value="ECO:0007669"/>
    <property type="project" value="InterPro"/>
</dbReference>
<dbReference type="InterPro" id="IPR018062">
    <property type="entry name" value="HTH_AraC-typ_CS"/>
</dbReference>
<dbReference type="SMART" id="SM00342">
    <property type="entry name" value="HTH_ARAC"/>
    <property type="match status" value="1"/>
</dbReference>
<dbReference type="PANTHER" id="PTHR43280">
    <property type="entry name" value="ARAC-FAMILY TRANSCRIPTIONAL REGULATOR"/>
    <property type="match status" value="1"/>
</dbReference>
<dbReference type="SUPFAM" id="SSF46689">
    <property type="entry name" value="Homeodomain-like"/>
    <property type="match status" value="2"/>
</dbReference>
<evidence type="ECO:0000313" key="7">
    <source>
        <dbReference type="Proteomes" id="UP000547209"/>
    </source>
</evidence>
<comment type="caution">
    <text evidence="6">The sequence shown here is derived from an EMBL/GenBank/DDBJ whole genome shotgun (WGS) entry which is preliminary data.</text>
</comment>
<dbReference type="Proteomes" id="UP000547209">
    <property type="component" value="Unassembled WGS sequence"/>
</dbReference>
<dbReference type="EMBL" id="JACJVP010000025">
    <property type="protein sequence ID" value="MBB6672198.1"/>
    <property type="molecule type" value="Genomic_DNA"/>
</dbReference>